<evidence type="ECO:0000313" key="2">
    <source>
        <dbReference type="EMBL" id="TWG06562.1"/>
    </source>
</evidence>
<comment type="caution">
    <text evidence="2">The sequence shown here is derived from an EMBL/GenBank/DDBJ whole genome shotgun (WGS) entry which is preliminary data.</text>
</comment>
<accession>A0A561V4M3</accession>
<keyword evidence="1" id="KW-0812">Transmembrane</keyword>
<evidence type="ECO:0000313" key="3">
    <source>
        <dbReference type="Proteomes" id="UP000318186"/>
    </source>
</evidence>
<sequence>MSWSGARDKLWGMESSFKLHGGAAAGSSAVLLLFAALTWLPGTLPLTGSKWPMVAIAVLLFPICIAAVVRMLLSGADRHSIWLAFRCLPGRGQAVLGALAVSGVVLLFFSTAGSGNRQAPEVKDGRYFVFEVTPEARGTIEVSYSQYEAVLENEQRFMLAIPSALFAGAAYVVFAAGELRRADVRCRSS</sequence>
<dbReference type="EMBL" id="VIWW01000001">
    <property type="protein sequence ID" value="TWG06562.1"/>
    <property type="molecule type" value="Genomic_DNA"/>
</dbReference>
<keyword evidence="1" id="KW-0472">Membrane</keyword>
<feature type="transmembrane region" description="Helical" evidence="1">
    <location>
        <begin position="157"/>
        <end position="177"/>
    </location>
</feature>
<gene>
    <name evidence="2" type="ORF">FHX80_115057</name>
</gene>
<dbReference type="AlphaFoldDB" id="A0A561V4M3"/>
<organism evidence="2 3">
    <name type="scientific">Streptomyces brevispora</name>
    <dbReference type="NCBI Taxonomy" id="887462"/>
    <lineage>
        <taxon>Bacteria</taxon>
        <taxon>Bacillati</taxon>
        <taxon>Actinomycetota</taxon>
        <taxon>Actinomycetes</taxon>
        <taxon>Kitasatosporales</taxon>
        <taxon>Streptomycetaceae</taxon>
        <taxon>Streptomyces</taxon>
    </lineage>
</organism>
<feature type="transmembrane region" description="Helical" evidence="1">
    <location>
        <begin position="94"/>
        <end position="113"/>
    </location>
</feature>
<feature type="transmembrane region" description="Helical" evidence="1">
    <location>
        <begin position="52"/>
        <end position="73"/>
    </location>
</feature>
<evidence type="ECO:0000256" key="1">
    <source>
        <dbReference type="SAM" id="Phobius"/>
    </source>
</evidence>
<keyword evidence="1" id="KW-1133">Transmembrane helix</keyword>
<reference evidence="2 3" key="1">
    <citation type="submission" date="2019-06" db="EMBL/GenBank/DDBJ databases">
        <title>Sequencing the genomes of 1000 actinobacteria strains.</title>
        <authorList>
            <person name="Klenk H.-P."/>
        </authorList>
    </citation>
    <scope>NUCLEOTIDE SEQUENCE [LARGE SCALE GENOMIC DNA]</scope>
    <source>
        <strain evidence="2 3">DSM 42059</strain>
    </source>
</reference>
<feature type="transmembrane region" description="Helical" evidence="1">
    <location>
        <begin position="21"/>
        <end position="40"/>
    </location>
</feature>
<protein>
    <submittedName>
        <fullName evidence="2">Uncharacterized protein</fullName>
    </submittedName>
</protein>
<proteinExistence type="predicted"/>
<name>A0A561V4M3_9ACTN</name>
<dbReference type="Proteomes" id="UP000318186">
    <property type="component" value="Unassembled WGS sequence"/>
</dbReference>